<dbReference type="InterPro" id="IPR000150">
    <property type="entry name" value="Cof"/>
</dbReference>
<dbReference type="RefSeq" id="WP_003467252.1">
    <property type="nucleotide sequence ID" value="NZ_APML01000022.1"/>
</dbReference>
<dbReference type="PROSITE" id="PS01229">
    <property type="entry name" value="COF_2"/>
    <property type="match status" value="1"/>
</dbReference>
<dbReference type="Gene3D" id="3.40.50.1000">
    <property type="entry name" value="HAD superfamily/HAD-like"/>
    <property type="match status" value="1"/>
</dbReference>
<proteinExistence type="predicted"/>
<dbReference type="Pfam" id="PF08282">
    <property type="entry name" value="Hydrolase_3"/>
    <property type="match status" value="1"/>
</dbReference>
<dbReference type="SFLD" id="SFLDS00003">
    <property type="entry name" value="Haloacid_Dehalogenase"/>
    <property type="match status" value="1"/>
</dbReference>
<comment type="caution">
    <text evidence="1">The sequence shown here is derived from an EMBL/GenBank/DDBJ whole genome shotgun (WGS) entry which is preliminary data.</text>
</comment>
<keyword evidence="1" id="KW-0378">Hydrolase</keyword>
<dbReference type="PANTHER" id="PTHR10000:SF25">
    <property type="entry name" value="PHOSPHATASE YKRA-RELATED"/>
    <property type="match status" value="1"/>
</dbReference>
<gene>
    <name evidence="1" type="ORF">J416_07232</name>
</gene>
<name>N4WD68_9BACI</name>
<dbReference type="InterPro" id="IPR023214">
    <property type="entry name" value="HAD_sf"/>
</dbReference>
<accession>N4WD68</accession>
<dbReference type="EMBL" id="APML01000022">
    <property type="protein sequence ID" value="ENH97214.1"/>
    <property type="molecule type" value="Genomic_DNA"/>
</dbReference>
<dbReference type="NCBIfam" id="TIGR01484">
    <property type="entry name" value="HAD-SF-IIB"/>
    <property type="match status" value="1"/>
</dbReference>
<dbReference type="OrthoDB" id="9810101at2"/>
<evidence type="ECO:0000313" key="1">
    <source>
        <dbReference type="EMBL" id="ENH97214.1"/>
    </source>
</evidence>
<dbReference type="STRING" id="1308866.J416_07232"/>
<dbReference type="CDD" id="cd07517">
    <property type="entry name" value="HAD_HPP"/>
    <property type="match status" value="1"/>
</dbReference>
<dbReference type="InterPro" id="IPR006379">
    <property type="entry name" value="HAD-SF_hydro_IIB"/>
</dbReference>
<dbReference type="PANTHER" id="PTHR10000">
    <property type="entry name" value="PHOSPHOSERINE PHOSPHATASE"/>
    <property type="match status" value="1"/>
</dbReference>
<keyword evidence="2" id="KW-1185">Reference proteome</keyword>
<dbReference type="eggNOG" id="COG0561">
    <property type="taxonomic scope" value="Bacteria"/>
</dbReference>
<dbReference type="InterPro" id="IPR036412">
    <property type="entry name" value="HAD-like_sf"/>
</dbReference>
<reference evidence="1 2" key="1">
    <citation type="submission" date="2013-03" db="EMBL/GenBank/DDBJ databases">
        <title>Draft genome sequence of Gracibacillus halophilus YIM-C55.5, a moderately halophilic and thermophilic organism from the Xiaochaidamu salt lake.</title>
        <authorList>
            <person name="Sugumar T."/>
            <person name="Polireddy D.R."/>
            <person name="Antony A."/>
            <person name="Madhava Y.R."/>
            <person name="Sivakumar N."/>
        </authorList>
    </citation>
    <scope>NUCLEOTIDE SEQUENCE [LARGE SCALE GENOMIC DNA]</scope>
    <source>
        <strain evidence="1 2">YIM-C55.5</strain>
    </source>
</reference>
<organism evidence="1 2">
    <name type="scientific">Gracilibacillus halophilus YIM-C55.5</name>
    <dbReference type="NCBI Taxonomy" id="1308866"/>
    <lineage>
        <taxon>Bacteria</taxon>
        <taxon>Bacillati</taxon>
        <taxon>Bacillota</taxon>
        <taxon>Bacilli</taxon>
        <taxon>Bacillales</taxon>
        <taxon>Bacillaceae</taxon>
        <taxon>Gracilibacillus</taxon>
    </lineage>
</organism>
<dbReference type="Proteomes" id="UP000012283">
    <property type="component" value="Unassembled WGS sequence"/>
</dbReference>
<dbReference type="NCBIfam" id="TIGR00099">
    <property type="entry name" value="Cof-subfamily"/>
    <property type="match status" value="1"/>
</dbReference>
<sequence>MSQPIIFLDIDGTISDHDKNIPKATKDAVNQLHKNGASVVIATGRAPFMFQDIMQELQIHSYISFNGQYVVYKGKVVHDHPLPVEQLQKLQDYSLKQNDPIVYQSVNTMKSTVTYHRYIEESMKSLKRDHPEYDDSFYRSQPIYQALIFNEDKEEAYEKQFEQMRFVRWHEYSCDVLPAVGSKAYGIEQFINNLGLDWKDTYAFGDGLNDQEMLEKVNVGVAMGNSVEPLKVKADAVTDDVSANGLANGLKKLKLI</sequence>
<evidence type="ECO:0000313" key="2">
    <source>
        <dbReference type="Proteomes" id="UP000012283"/>
    </source>
</evidence>
<dbReference type="PATRIC" id="fig|1308866.3.peg.1460"/>
<protein>
    <submittedName>
        <fullName evidence="1">Cof-like hydrolase</fullName>
    </submittedName>
</protein>
<dbReference type="Gene3D" id="3.30.1240.10">
    <property type="match status" value="1"/>
</dbReference>
<dbReference type="AlphaFoldDB" id="N4WD68"/>
<dbReference type="SFLD" id="SFLDG01140">
    <property type="entry name" value="C2.B:_Phosphomannomutase_and_P"/>
    <property type="match status" value="1"/>
</dbReference>
<dbReference type="SUPFAM" id="SSF56784">
    <property type="entry name" value="HAD-like"/>
    <property type="match status" value="1"/>
</dbReference>
<dbReference type="GO" id="GO:0016791">
    <property type="term" value="F:phosphatase activity"/>
    <property type="evidence" value="ECO:0007669"/>
    <property type="project" value="TreeGrafter"/>
</dbReference>
<dbReference type="GO" id="GO:0000287">
    <property type="term" value="F:magnesium ion binding"/>
    <property type="evidence" value="ECO:0007669"/>
    <property type="project" value="TreeGrafter"/>
</dbReference>
<dbReference type="GO" id="GO:0005829">
    <property type="term" value="C:cytosol"/>
    <property type="evidence" value="ECO:0007669"/>
    <property type="project" value="TreeGrafter"/>
</dbReference>